<evidence type="ECO:0000256" key="4">
    <source>
        <dbReference type="PROSITE-ProRule" id="PRU00433"/>
    </source>
</evidence>
<evidence type="ECO:0000256" key="5">
    <source>
        <dbReference type="SAM" id="Phobius"/>
    </source>
</evidence>
<dbReference type="InterPro" id="IPR009056">
    <property type="entry name" value="Cyt_c-like_dom"/>
</dbReference>
<dbReference type="Gene3D" id="1.10.760.10">
    <property type="entry name" value="Cytochrome c-like domain"/>
    <property type="match status" value="1"/>
</dbReference>
<keyword evidence="5" id="KW-1133">Transmembrane helix</keyword>
<comment type="caution">
    <text evidence="7">The sequence shown here is derived from an EMBL/GenBank/DDBJ whole genome shotgun (WGS) entry which is preliminary data.</text>
</comment>
<keyword evidence="3 4" id="KW-0408">Iron</keyword>
<keyword evidence="1 4" id="KW-0349">Heme</keyword>
<dbReference type="SUPFAM" id="SSF46626">
    <property type="entry name" value="Cytochrome c"/>
    <property type="match status" value="1"/>
</dbReference>
<protein>
    <recommendedName>
        <fullName evidence="6">Cytochrome c domain-containing protein</fullName>
    </recommendedName>
</protein>
<gene>
    <name evidence="7" type="ORF">EVJ48_02960</name>
</gene>
<organism evidence="7 8">
    <name type="scientific">Candidatus Acidulodesulfobacterium acidiphilum</name>
    <dbReference type="NCBI Taxonomy" id="2597224"/>
    <lineage>
        <taxon>Bacteria</taxon>
        <taxon>Deltaproteobacteria</taxon>
        <taxon>Candidatus Acidulodesulfobacterales</taxon>
        <taxon>Candidatus Acidulodesulfobacterium</taxon>
    </lineage>
</organism>
<dbReference type="InterPro" id="IPR036909">
    <property type="entry name" value="Cyt_c-like_dom_sf"/>
</dbReference>
<evidence type="ECO:0000256" key="2">
    <source>
        <dbReference type="ARBA" id="ARBA00022723"/>
    </source>
</evidence>
<reference evidence="7 8" key="1">
    <citation type="submission" date="2019-01" db="EMBL/GenBank/DDBJ databases">
        <title>Insights into ecological role of a new deltaproteobacterial order Candidatus Sinidesulfobacterales (Sva0485) by metagenomics and metatranscriptomics.</title>
        <authorList>
            <person name="Tan S."/>
            <person name="Liu J."/>
            <person name="Fang Y."/>
            <person name="Hedlund B."/>
            <person name="Lian Z.-H."/>
            <person name="Huang L.-Y."/>
            <person name="Li J.-T."/>
            <person name="Huang L.-N."/>
            <person name="Li W.-J."/>
            <person name="Jiang H.-C."/>
            <person name="Dong H.-L."/>
            <person name="Shu W.-S."/>
        </authorList>
    </citation>
    <scope>NUCLEOTIDE SEQUENCE [LARGE SCALE GENOMIC DNA]</scope>
    <source>
        <strain evidence="7">AP4</strain>
    </source>
</reference>
<dbReference type="PROSITE" id="PS51007">
    <property type="entry name" value="CYTC"/>
    <property type="match status" value="1"/>
</dbReference>
<accession>A0A520XFC2</accession>
<evidence type="ECO:0000313" key="7">
    <source>
        <dbReference type="EMBL" id="RZV39899.1"/>
    </source>
</evidence>
<evidence type="ECO:0000313" key="8">
    <source>
        <dbReference type="Proteomes" id="UP000322454"/>
    </source>
</evidence>
<dbReference type="AlphaFoldDB" id="A0A520XFC2"/>
<dbReference type="GO" id="GO:0020037">
    <property type="term" value="F:heme binding"/>
    <property type="evidence" value="ECO:0007669"/>
    <property type="project" value="InterPro"/>
</dbReference>
<dbReference type="GO" id="GO:0046872">
    <property type="term" value="F:metal ion binding"/>
    <property type="evidence" value="ECO:0007669"/>
    <property type="project" value="UniProtKB-KW"/>
</dbReference>
<proteinExistence type="predicted"/>
<keyword evidence="5" id="KW-0812">Transmembrane</keyword>
<dbReference type="EMBL" id="SHMQ01000005">
    <property type="protein sequence ID" value="RZV39899.1"/>
    <property type="molecule type" value="Genomic_DNA"/>
</dbReference>
<evidence type="ECO:0000256" key="3">
    <source>
        <dbReference type="ARBA" id="ARBA00023004"/>
    </source>
</evidence>
<keyword evidence="2 4" id="KW-0479">Metal-binding</keyword>
<dbReference type="Proteomes" id="UP000322454">
    <property type="component" value="Unassembled WGS sequence"/>
</dbReference>
<name>A0A520XFC2_9DELT</name>
<feature type="transmembrane region" description="Helical" evidence="5">
    <location>
        <begin position="7"/>
        <end position="25"/>
    </location>
</feature>
<sequence length="117" mass="13276">MNDRKNIIIAVIMLMFVFFLFPATLRADANQNTADKAIKNGRAIFIKSGCLRCHSLIKDKNIRGIDSLYDFGNRHLTIKETMKVIRSCKMDTVCSEILTNAQVKDVAYYLNSLVEGK</sequence>
<dbReference type="GO" id="GO:0009055">
    <property type="term" value="F:electron transfer activity"/>
    <property type="evidence" value="ECO:0007669"/>
    <property type="project" value="InterPro"/>
</dbReference>
<keyword evidence="5" id="KW-0472">Membrane</keyword>
<evidence type="ECO:0000259" key="6">
    <source>
        <dbReference type="PROSITE" id="PS51007"/>
    </source>
</evidence>
<feature type="domain" description="Cytochrome c" evidence="6">
    <location>
        <begin position="36"/>
        <end position="114"/>
    </location>
</feature>
<evidence type="ECO:0000256" key="1">
    <source>
        <dbReference type="ARBA" id="ARBA00022617"/>
    </source>
</evidence>